<dbReference type="EMBL" id="JACGCM010000333">
    <property type="protein sequence ID" value="KAF6173673.1"/>
    <property type="molecule type" value="Genomic_DNA"/>
</dbReference>
<protein>
    <submittedName>
        <fullName evidence="1">Uncharacterized protein</fullName>
    </submittedName>
</protein>
<organism evidence="1 2">
    <name type="scientific">Kingdonia uniflora</name>
    <dbReference type="NCBI Taxonomy" id="39325"/>
    <lineage>
        <taxon>Eukaryota</taxon>
        <taxon>Viridiplantae</taxon>
        <taxon>Streptophyta</taxon>
        <taxon>Embryophyta</taxon>
        <taxon>Tracheophyta</taxon>
        <taxon>Spermatophyta</taxon>
        <taxon>Magnoliopsida</taxon>
        <taxon>Ranunculales</taxon>
        <taxon>Circaeasteraceae</taxon>
        <taxon>Kingdonia</taxon>
    </lineage>
</organism>
<keyword evidence="2" id="KW-1185">Reference proteome</keyword>
<evidence type="ECO:0000313" key="2">
    <source>
        <dbReference type="Proteomes" id="UP000541444"/>
    </source>
</evidence>
<dbReference type="AlphaFoldDB" id="A0A7J7P2X7"/>
<accession>A0A7J7P2X7</accession>
<sequence>GPDYGYQGQVLLTFEENGSSKIGVRFDKAISDANDLGGLCEKDHADSLRSETLEGDDADIVAFKELFEEPILMAIVPFSFSWFFLNFHLSQVVSSESRKGALILFMKNIEKSVITNPDALYVIKSKFENLPENVVIIGSHTQLDNRKEKTHPGGLLFTKFGINPTALVDLNFPGTSIDLVESKSVADAESKSTHRWFMPRDWASSREVITPIISVEKAGAGCQYQSHKQQHIFQLGSLIQEDL</sequence>
<proteinExistence type="predicted"/>
<reference evidence="1 2" key="1">
    <citation type="journal article" date="2020" name="IScience">
        <title>Genome Sequencing of the Endangered Kingdonia uniflora (Circaeasteraceae, Ranunculales) Reveals Potential Mechanisms of Evolutionary Specialization.</title>
        <authorList>
            <person name="Sun Y."/>
            <person name="Deng T."/>
            <person name="Zhang A."/>
            <person name="Moore M.J."/>
            <person name="Landis J.B."/>
            <person name="Lin N."/>
            <person name="Zhang H."/>
            <person name="Zhang X."/>
            <person name="Huang J."/>
            <person name="Zhang X."/>
            <person name="Sun H."/>
            <person name="Wang H."/>
        </authorList>
    </citation>
    <scope>NUCLEOTIDE SEQUENCE [LARGE SCALE GENOMIC DNA]</scope>
    <source>
        <strain evidence="1">TB1705</strain>
        <tissue evidence="1">Leaf</tissue>
    </source>
</reference>
<dbReference type="OrthoDB" id="1721827at2759"/>
<feature type="non-terminal residue" evidence="1">
    <location>
        <position position="1"/>
    </location>
</feature>
<comment type="caution">
    <text evidence="1">The sequence shown here is derived from an EMBL/GenBank/DDBJ whole genome shotgun (WGS) entry which is preliminary data.</text>
</comment>
<gene>
    <name evidence="1" type="ORF">GIB67_023032</name>
</gene>
<evidence type="ECO:0000313" key="1">
    <source>
        <dbReference type="EMBL" id="KAF6173673.1"/>
    </source>
</evidence>
<dbReference type="Proteomes" id="UP000541444">
    <property type="component" value="Unassembled WGS sequence"/>
</dbReference>
<name>A0A7J7P2X7_9MAGN</name>